<name>A0A3N6PM68_9CYAN</name>
<keyword evidence="2" id="KW-0255">Endonuclease</keyword>
<dbReference type="InterPro" id="IPR011335">
    <property type="entry name" value="Restrct_endonuc-II-like"/>
</dbReference>
<evidence type="ECO:0000313" key="3">
    <source>
        <dbReference type="Proteomes" id="UP000269154"/>
    </source>
</evidence>
<dbReference type="AlphaFoldDB" id="A0A3N6PM68"/>
<dbReference type="Pfam" id="PF05685">
    <property type="entry name" value="Uma2"/>
    <property type="match status" value="1"/>
</dbReference>
<sequence length="188" mass="21321">MNIATENKILTDEEFRALSEDGSHYELINGEVVDMGNSGMEHGNITAYLCGVIELYARPKKLGVTCDSSTAFTFKSGNKRSPDIYFVSKDRLLGLKRLPKGYFQGAPDLAVEVIYPNNTFEELHQKIVEYFENNCRLVWVINPDEKSILINHKPQPDKLLQVADNLDGEDILPGFTLPVTDLFMEWDF</sequence>
<keyword evidence="3" id="KW-1185">Reference proteome</keyword>
<organism evidence="2 3">
    <name type="scientific">Okeania hirsuta</name>
    <dbReference type="NCBI Taxonomy" id="1458930"/>
    <lineage>
        <taxon>Bacteria</taxon>
        <taxon>Bacillati</taxon>
        <taxon>Cyanobacteriota</taxon>
        <taxon>Cyanophyceae</taxon>
        <taxon>Oscillatoriophycideae</taxon>
        <taxon>Oscillatoriales</taxon>
        <taxon>Microcoleaceae</taxon>
        <taxon>Okeania</taxon>
    </lineage>
</organism>
<dbReference type="RefSeq" id="WP_124154704.1">
    <property type="nucleotide sequence ID" value="NZ_CAWOLW010000534.1"/>
</dbReference>
<dbReference type="PANTHER" id="PTHR34107">
    <property type="entry name" value="SLL0198 PROTEIN-RELATED"/>
    <property type="match status" value="1"/>
</dbReference>
<keyword evidence="2" id="KW-0378">Hydrolase</keyword>
<dbReference type="Proteomes" id="UP000269154">
    <property type="component" value="Unassembled WGS sequence"/>
</dbReference>
<proteinExistence type="predicted"/>
<dbReference type="Gene3D" id="3.90.1570.10">
    <property type="entry name" value="tt1808, chain A"/>
    <property type="match status" value="1"/>
</dbReference>
<dbReference type="GO" id="GO:0004519">
    <property type="term" value="F:endonuclease activity"/>
    <property type="evidence" value="ECO:0007669"/>
    <property type="project" value="UniProtKB-KW"/>
</dbReference>
<keyword evidence="2" id="KW-0540">Nuclease</keyword>
<dbReference type="EMBL" id="RCBY01000058">
    <property type="protein sequence ID" value="RQH43733.1"/>
    <property type="molecule type" value="Genomic_DNA"/>
</dbReference>
<dbReference type="InterPro" id="IPR012296">
    <property type="entry name" value="Nuclease_put_TT1808"/>
</dbReference>
<dbReference type="SUPFAM" id="SSF52980">
    <property type="entry name" value="Restriction endonuclease-like"/>
    <property type="match status" value="1"/>
</dbReference>
<dbReference type="PANTHER" id="PTHR34107:SF1">
    <property type="entry name" value="SLL0198 PROTEIN"/>
    <property type="match status" value="1"/>
</dbReference>
<protein>
    <submittedName>
        <fullName evidence="2">Uma2 family endonuclease</fullName>
    </submittedName>
</protein>
<comment type="caution">
    <text evidence="2">The sequence shown here is derived from an EMBL/GenBank/DDBJ whole genome shotgun (WGS) entry which is preliminary data.</text>
</comment>
<gene>
    <name evidence="2" type="ORF">D5R40_12470</name>
</gene>
<dbReference type="OrthoDB" id="454453at2"/>
<reference evidence="2 3" key="1">
    <citation type="journal article" date="2018" name="ACS Chem. Biol.">
        <title>Ketoreductase domain dysfunction expands chemodiversity: malyngamide biosynthesis in the cyanobacterium Okeania hirsuta.</title>
        <authorList>
            <person name="Moss N.A."/>
            <person name="Leao T."/>
            <person name="Rankin M."/>
            <person name="McCullough T.M."/>
            <person name="Qu P."/>
            <person name="Korobeynikov A."/>
            <person name="Smith J.L."/>
            <person name="Gerwick L."/>
            <person name="Gerwick W.H."/>
        </authorList>
    </citation>
    <scope>NUCLEOTIDE SEQUENCE [LARGE SCALE GENOMIC DNA]</scope>
    <source>
        <strain evidence="2 3">PAB10Feb10-1</strain>
    </source>
</reference>
<dbReference type="InterPro" id="IPR008538">
    <property type="entry name" value="Uma2"/>
</dbReference>
<accession>A0A3N6PM68</accession>
<feature type="domain" description="Putative restriction endonuclease" evidence="1">
    <location>
        <begin position="13"/>
        <end position="179"/>
    </location>
</feature>
<evidence type="ECO:0000259" key="1">
    <source>
        <dbReference type="Pfam" id="PF05685"/>
    </source>
</evidence>
<evidence type="ECO:0000313" key="2">
    <source>
        <dbReference type="EMBL" id="RQH43733.1"/>
    </source>
</evidence>
<dbReference type="CDD" id="cd06260">
    <property type="entry name" value="DUF820-like"/>
    <property type="match status" value="1"/>
</dbReference>